<evidence type="ECO:0000313" key="1">
    <source>
        <dbReference type="EMBL" id="KAK3789112.1"/>
    </source>
</evidence>
<organism evidence="1 2">
    <name type="scientific">Elysia crispata</name>
    <name type="common">lettuce slug</name>
    <dbReference type="NCBI Taxonomy" id="231223"/>
    <lineage>
        <taxon>Eukaryota</taxon>
        <taxon>Metazoa</taxon>
        <taxon>Spiralia</taxon>
        <taxon>Lophotrochozoa</taxon>
        <taxon>Mollusca</taxon>
        <taxon>Gastropoda</taxon>
        <taxon>Heterobranchia</taxon>
        <taxon>Euthyneura</taxon>
        <taxon>Panpulmonata</taxon>
        <taxon>Sacoglossa</taxon>
        <taxon>Placobranchoidea</taxon>
        <taxon>Plakobranchidae</taxon>
        <taxon>Elysia</taxon>
    </lineage>
</organism>
<proteinExistence type="predicted"/>
<evidence type="ECO:0000313" key="2">
    <source>
        <dbReference type="Proteomes" id="UP001283361"/>
    </source>
</evidence>
<accession>A0AAE1AJY2</accession>
<keyword evidence="2" id="KW-1185">Reference proteome</keyword>
<dbReference type="AlphaFoldDB" id="A0AAE1AJY2"/>
<protein>
    <submittedName>
        <fullName evidence="1">Uncharacterized protein</fullName>
    </submittedName>
</protein>
<comment type="caution">
    <text evidence="1">The sequence shown here is derived from an EMBL/GenBank/DDBJ whole genome shotgun (WGS) entry which is preliminary data.</text>
</comment>
<dbReference type="Proteomes" id="UP001283361">
    <property type="component" value="Unassembled WGS sequence"/>
</dbReference>
<dbReference type="EMBL" id="JAWDGP010001687">
    <property type="protein sequence ID" value="KAK3789112.1"/>
    <property type="molecule type" value="Genomic_DNA"/>
</dbReference>
<gene>
    <name evidence="1" type="ORF">RRG08_019129</name>
</gene>
<name>A0AAE1AJY2_9GAST</name>
<sequence length="164" mass="18057">MAFNFMQSLIDNPNLESLDTANDNSDESDIDLDFEPLNHDFEELIESSESTDSVDLESGVSPSGCKRVSAPIPVEVNDFRVDLCQSLLQGTGKRKSTTAEVLSDPDSHKLTKLPGRHRVCYQCSLDKRKTGSVVPQRLFLGALHAMSASAKAIVLPNFTIFKQK</sequence>
<reference evidence="1" key="1">
    <citation type="journal article" date="2023" name="G3 (Bethesda)">
        <title>A reference genome for the long-term kleptoplast-retaining sea slug Elysia crispata morphotype clarki.</title>
        <authorList>
            <person name="Eastman K.E."/>
            <person name="Pendleton A.L."/>
            <person name="Shaikh M.A."/>
            <person name="Suttiyut T."/>
            <person name="Ogas R."/>
            <person name="Tomko P."/>
            <person name="Gavelis G."/>
            <person name="Widhalm J.R."/>
            <person name="Wisecaver J.H."/>
        </authorList>
    </citation>
    <scope>NUCLEOTIDE SEQUENCE</scope>
    <source>
        <strain evidence="1">ECLA1</strain>
    </source>
</reference>